<evidence type="ECO:0000256" key="13">
    <source>
        <dbReference type="ARBA" id="ARBA00023212"/>
    </source>
</evidence>
<evidence type="ECO:0000313" key="20">
    <source>
        <dbReference type="EMBL" id="WEW57569.1"/>
    </source>
</evidence>
<keyword evidence="15" id="KW-0131">Cell cycle</keyword>
<organism evidence="20 21">
    <name type="scientific">Emydomyces testavorans</name>
    <dbReference type="NCBI Taxonomy" id="2070801"/>
    <lineage>
        <taxon>Eukaryota</taxon>
        <taxon>Fungi</taxon>
        <taxon>Dikarya</taxon>
        <taxon>Ascomycota</taxon>
        <taxon>Pezizomycotina</taxon>
        <taxon>Eurotiomycetes</taxon>
        <taxon>Eurotiomycetidae</taxon>
        <taxon>Onygenales</taxon>
        <taxon>Nannizziopsiaceae</taxon>
        <taxon>Emydomyces</taxon>
    </lineage>
</organism>
<keyword evidence="7" id="KW-0132">Cell division</keyword>
<keyword evidence="14" id="KW-0539">Nucleus</keyword>
<gene>
    <name evidence="20" type="ORF">PRK78_003036</name>
</gene>
<evidence type="ECO:0000313" key="21">
    <source>
        <dbReference type="Proteomes" id="UP001219355"/>
    </source>
</evidence>
<reference evidence="20" key="1">
    <citation type="submission" date="2023-03" db="EMBL/GenBank/DDBJ databases">
        <title>Emydomyces testavorans Genome Sequence.</title>
        <authorList>
            <person name="Hoyer L."/>
        </authorList>
    </citation>
    <scope>NUCLEOTIDE SEQUENCE</scope>
    <source>
        <strain evidence="20">16-2883</strain>
    </source>
</reference>
<evidence type="ECO:0000256" key="15">
    <source>
        <dbReference type="ARBA" id="ARBA00023306"/>
    </source>
</evidence>
<dbReference type="GO" id="GO:0005876">
    <property type="term" value="C:spindle microtubule"/>
    <property type="evidence" value="ECO:0007669"/>
    <property type="project" value="InterPro"/>
</dbReference>
<evidence type="ECO:0000256" key="11">
    <source>
        <dbReference type="ARBA" id="ARBA00022838"/>
    </source>
</evidence>
<evidence type="ECO:0000256" key="16">
    <source>
        <dbReference type="ARBA" id="ARBA00023328"/>
    </source>
</evidence>
<evidence type="ECO:0000256" key="9">
    <source>
        <dbReference type="ARBA" id="ARBA00022776"/>
    </source>
</evidence>
<evidence type="ECO:0000256" key="2">
    <source>
        <dbReference type="ARBA" id="ARBA00004186"/>
    </source>
</evidence>
<keyword evidence="13" id="KW-0206">Cytoskeleton</keyword>
<comment type="subcellular location">
    <subcellularLocation>
        <location evidence="3">Chromosome</location>
        <location evidence="3">Centromere</location>
        <location evidence="3">Kinetochore</location>
    </subcellularLocation>
    <subcellularLocation>
        <location evidence="2">Cytoplasm</location>
        <location evidence="2">Cytoskeleton</location>
        <location evidence="2">Spindle</location>
    </subcellularLocation>
    <subcellularLocation>
        <location evidence="1">Nucleus</location>
    </subcellularLocation>
</comment>
<keyword evidence="11" id="KW-0995">Kinetochore</keyword>
<keyword evidence="5" id="KW-0158">Chromosome</keyword>
<keyword evidence="16" id="KW-0137">Centromere</keyword>
<protein>
    <recommendedName>
        <fullName evidence="17">DASH complex subunit SPC34</fullName>
    </recommendedName>
    <alternativeName>
        <fullName evidence="18">Outer kinetochore protein SPC34</fullName>
    </alternativeName>
</protein>
<evidence type="ECO:0000256" key="3">
    <source>
        <dbReference type="ARBA" id="ARBA00004629"/>
    </source>
</evidence>
<dbReference type="GO" id="GO:0008608">
    <property type="term" value="P:attachment of spindle microtubules to kinetochore"/>
    <property type="evidence" value="ECO:0007669"/>
    <property type="project" value="InterPro"/>
</dbReference>
<evidence type="ECO:0000256" key="8">
    <source>
        <dbReference type="ARBA" id="ARBA00022701"/>
    </source>
</evidence>
<dbReference type="EMBL" id="CP120628">
    <property type="protein sequence ID" value="WEW57569.1"/>
    <property type="molecule type" value="Genomic_DNA"/>
</dbReference>
<evidence type="ECO:0000256" key="1">
    <source>
        <dbReference type="ARBA" id="ARBA00004123"/>
    </source>
</evidence>
<keyword evidence="8" id="KW-0493">Microtubule</keyword>
<evidence type="ECO:0000256" key="17">
    <source>
        <dbReference type="ARBA" id="ARBA00044112"/>
    </source>
</evidence>
<dbReference type="Pfam" id="PF08657">
    <property type="entry name" value="DASH_Spc34"/>
    <property type="match status" value="1"/>
</dbReference>
<comment type="similarity">
    <text evidence="4">Belongs to the DASH complex SPC34 family.</text>
</comment>
<dbReference type="GO" id="GO:0042729">
    <property type="term" value="C:DASH complex"/>
    <property type="evidence" value="ECO:0007669"/>
    <property type="project" value="InterPro"/>
</dbReference>
<dbReference type="InterPro" id="IPR013966">
    <property type="entry name" value="Spc34"/>
</dbReference>
<sequence length="250" mass="28323">MALLQNHLEQISLSTAAIAELPFPPPKMFVNALLRPHDITTLIRDTEAHERALFSTNPAAGGVKYSQRRAARRGTIFPTEADKETMVSRIYSAKNHRNQSAVARVLGGDMMEAIRQSANAPSNRTNRGEMNIDVLLRGAEMLCNVYPVAGAKEKISSLRQRHRDFSESIACLEERVADQAQQLDQMNHSNSYGSDYYHAEHSEPTKQHETDITEEDIQRELEEIKELEIRKRLLEDRVSRMETDLGGLLR</sequence>
<dbReference type="GO" id="GO:0051301">
    <property type="term" value="P:cell division"/>
    <property type="evidence" value="ECO:0007669"/>
    <property type="project" value="UniProtKB-KW"/>
</dbReference>
<evidence type="ECO:0000256" key="12">
    <source>
        <dbReference type="ARBA" id="ARBA00023054"/>
    </source>
</evidence>
<keyword evidence="12 19" id="KW-0175">Coiled coil</keyword>
<evidence type="ECO:0000256" key="7">
    <source>
        <dbReference type="ARBA" id="ARBA00022618"/>
    </source>
</evidence>
<evidence type="ECO:0000256" key="14">
    <source>
        <dbReference type="ARBA" id="ARBA00023242"/>
    </source>
</evidence>
<keyword evidence="10" id="KW-0159">Chromosome partition</keyword>
<proteinExistence type="inferred from homology"/>
<keyword evidence="9" id="KW-0498">Mitosis</keyword>
<evidence type="ECO:0000256" key="19">
    <source>
        <dbReference type="SAM" id="Coils"/>
    </source>
</evidence>
<dbReference type="Proteomes" id="UP001219355">
    <property type="component" value="Chromosome 2"/>
</dbReference>
<evidence type="ECO:0000256" key="6">
    <source>
        <dbReference type="ARBA" id="ARBA00022490"/>
    </source>
</evidence>
<evidence type="ECO:0000256" key="5">
    <source>
        <dbReference type="ARBA" id="ARBA00022454"/>
    </source>
</evidence>
<feature type="coiled-coil region" evidence="19">
    <location>
        <begin position="155"/>
        <end position="244"/>
    </location>
</feature>
<keyword evidence="6" id="KW-0963">Cytoplasm</keyword>
<evidence type="ECO:0000256" key="18">
    <source>
        <dbReference type="ARBA" id="ARBA00044346"/>
    </source>
</evidence>
<evidence type="ECO:0000256" key="4">
    <source>
        <dbReference type="ARBA" id="ARBA00008491"/>
    </source>
</evidence>
<accession>A0AAF0IK75</accession>
<evidence type="ECO:0000256" key="10">
    <source>
        <dbReference type="ARBA" id="ARBA00022829"/>
    </source>
</evidence>
<name>A0AAF0IK75_9EURO</name>
<dbReference type="AlphaFoldDB" id="A0AAF0IK75"/>
<keyword evidence="21" id="KW-1185">Reference proteome</keyword>